<dbReference type="GeneID" id="87823071"/>
<dbReference type="RefSeq" id="XP_062651569.1">
    <property type="nucleotide sequence ID" value="XM_062786305.1"/>
</dbReference>
<evidence type="ECO:0000313" key="3">
    <source>
        <dbReference type="Proteomes" id="UP001302602"/>
    </source>
</evidence>
<keyword evidence="1" id="KW-1133">Transmembrane helix</keyword>
<accession>A0AAN6U7C5</accession>
<name>A0AAN6U7C5_9PEZI</name>
<proteinExistence type="predicted"/>
<keyword evidence="1" id="KW-0472">Membrane</keyword>
<comment type="caution">
    <text evidence="2">The sequence shown here is derived from an EMBL/GenBank/DDBJ whole genome shotgun (WGS) entry which is preliminary data.</text>
</comment>
<dbReference type="EMBL" id="MU853224">
    <property type="protein sequence ID" value="KAK4127798.1"/>
    <property type="molecule type" value="Genomic_DNA"/>
</dbReference>
<feature type="transmembrane region" description="Helical" evidence="1">
    <location>
        <begin position="50"/>
        <end position="69"/>
    </location>
</feature>
<sequence>MRSSIQSWLAIFELWSFFMFCISFFLSFLFRLFLVFLFCSFLLRQCYSNYLIPFYYYSFLHCPFPLFSLN</sequence>
<keyword evidence="3" id="KW-1185">Reference proteome</keyword>
<gene>
    <name evidence="2" type="ORF">N657DRAFT_228251</name>
</gene>
<dbReference type="AlphaFoldDB" id="A0AAN6U7C5"/>
<reference evidence="2" key="1">
    <citation type="journal article" date="2023" name="Mol. Phylogenet. Evol.">
        <title>Genome-scale phylogeny and comparative genomics of the fungal order Sordariales.</title>
        <authorList>
            <person name="Hensen N."/>
            <person name="Bonometti L."/>
            <person name="Westerberg I."/>
            <person name="Brannstrom I.O."/>
            <person name="Guillou S."/>
            <person name="Cros-Aarteil S."/>
            <person name="Calhoun S."/>
            <person name="Haridas S."/>
            <person name="Kuo A."/>
            <person name="Mondo S."/>
            <person name="Pangilinan J."/>
            <person name="Riley R."/>
            <person name="LaButti K."/>
            <person name="Andreopoulos B."/>
            <person name="Lipzen A."/>
            <person name="Chen C."/>
            <person name="Yan M."/>
            <person name="Daum C."/>
            <person name="Ng V."/>
            <person name="Clum A."/>
            <person name="Steindorff A."/>
            <person name="Ohm R.A."/>
            <person name="Martin F."/>
            <person name="Silar P."/>
            <person name="Natvig D.O."/>
            <person name="Lalanne C."/>
            <person name="Gautier V."/>
            <person name="Ament-Velasquez S.L."/>
            <person name="Kruys A."/>
            <person name="Hutchinson M.I."/>
            <person name="Powell A.J."/>
            <person name="Barry K."/>
            <person name="Miller A.N."/>
            <person name="Grigoriev I.V."/>
            <person name="Debuchy R."/>
            <person name="Gladieux P."/>
            <person name="Hiltunen Thoren M."/>
            <person name="Johannesson H."/>
        </authorList>
    </citation>
    <scope>NUCLEOTIDE SEQUENCE</scope>
    <source>
        <strain evidence="2">CBS 731.68</strain>
    </source>
</reference>
<feature type="transmembrane region" description="Helical" evidence="1">
    <location>
        <begin position="17"/>
        <end position="43"/>
    </location>
</feature>
<protein>
    <submittedName>
        <fullName evidence="2">Uncharacterized protein</fullName>
    </submittedName>
</protein>
<evidence type="ECO:0000313" key="2">
    <source>
        <dbReference type="EMBL" id="KAK4127798.1"/>
    </source>
</evidence>
<reference evidence="2" key="2">
    <citation type="submission" date="2023-05" db="EMBL/GenBank/DDBJ databases">
        <authorList>
            <consortium name="Lawrence Berkeley National Laboratory"/>
            <person name="Steindorff A."/>
            <person name="Hensen N."/>
            <person name="Bonometti L."/>
            <person name="Westerberg I."/>
            <person name="Brannstrom I.O."/>
            <person name="Guillou S."/>
            <person name="Cros-Aarteil S."/>
            <person name="Calhoun S."/>
            <person name="Haridas S."/>
            <person name="Kuo A."/>
            <person name="Mondo S."/>
            <person name="Pangilinan J."/>
            <person name="Riley R."/>
            <person name="Labutti K."/>
            <person name="Andreopoulos B."/>
            <person name="Lipzen A."/>
            <person name="Chen C."/>
            <person name="Yanf M."/>
            <person name="Daum C."/>
            <person name="Ng V."/>
            <person name="Clum A."/>
            <person name="Ohm R."/>
            <person name="Martin F."/>
            <person name="Silar P."/>
            <person name="Natvig D."/>
            <person name="Lalanne C."/>
            <person name="Gautier V."/>
            <person name="Ament-Velasquez S.L."/>
            <person name="Kruys A."/>
            <person name="Hutchinson M.I."/>
            <person name="Powell A.J."/>
            <person name="Barry K."/>
            <person name="Miller A.N."/>
            <person name="Grigoriev I.V."/>
            <person name="Debuchy R."/>
            <person name="Gladieux P."/>
            <person name="Thoren M.H."/>
            <person name="Johannesson H."/>
        </authorList>
    </citation>
    <scope>NUCLEOTIDE SEQUENCE</scope>
    <source>
        <strain evidence="2">CBS 731.68</strain>
    </source>
</reference>
<keyword evidence="1" id="KW-0812">Transmembrane</keyword>
<evidence type="ECO:0000256" key="1">
    <source>
        <dbReference type="SAM" id="Phobius"/>
    </source>
</evidence>
<organism evidence="2 3">
    <name type="scientific">Parathielavia appendiculata</name>
    <dbReference type="NCBI Taxonomy" id="2587402"/>
    <lineage>
        <taxon>Eukaryota</taxon>
        <taxon>Fungi</taxon>
        <taxon>Dikarya</taxon>
        <taxon>Ascomycota</taxon>
        <taxon>Pezizomycotina</taxon>
        <taxon>Sordariomycetes</taxon>
        <taxon>Sordariomycetidae</taxon>
        <taxon>Sordariales</taxon>
        <taxon>Chaetomiaceae</taxon>
        <taxon>Parathielavia</taxon>
    </lineage>
</organism>
<dbReference type="Proteomes" id="UP001302602">
    <property type="component" value="Unassembled WGS sequence"/>
</dbReference>